<reference evidence="1" key="1">
    <citation type="submission" date="2021-12" db="EMBL/GenBank/DDBJ databases">
        <title>Black yeast isolated from Biological Soil Crust.</title>
        <authorList>
            <person name="Kurbessoian T."/>
        </authorList>
    </citation>
    <scope>NUCLEOTIDE SEQUENCE</scope>
    <source>
        <strain evidence="1">CCFEE 5208</strain>
    </source>
</reference>
<evidence type="ECO:0008006" key="3">
    <source>
        <dbReference type="Google" id="ProtNLM"/>
    </source>
</evidence>
<dbReference type="EMBL" id="JASUXU010000001">
    <property type="protein sequence ID" value="KAK0328301.1"/>
    <property type="molecule type" value="Genomic_DNA"/>
</dbReference>
<accession>A0AAN6G182</accession>
<evidence type="ECO:0000313" key="1">
    <source>
        <dbReference type="EMBL" id="KAK0328301.1"/>
    </source>
</evidence>
<organism evidence="1 2">
    <name type="scientific">Friedmanniomyces endolithicus</name>
    <dbReference type="NCBI Taxonomy" id="329885"/>
    <lineage>
        <taxon>Eukaryota</taxon>
        <taxon>Fungi</taxon>
        <taxon>Dikarya</taxon>
        <taxon>Ascomycota</taxon>
        <taxon>Pezizomycotina</taxon>
        <taxon>Dothideomycetes</taxon>
        <taxon>Dothideomycetidae</taxon>
        <taxon>Mycosphaerellales</taxon>
        <taxon>Teratosphaeriaceae</taxon>
        <taxon>Friedmanniomyces</taxon>
    </lineage>
</organism>
<evidence type="ECO:0000313" key="2">
    <source>
        <dbReference type="Proteomes" id="UP001168146"/>
    </source>
</evidence>
<protein>
    <recommendedName>
        <fullName evidence="3">F-box domain-containing protein</fullName>
    </recommendedName>
</protein>
<name>A0AAN6G182_9PEZI</name>
<proteinExistence type="predicted"/>
<gene>
    <name evidence="1" type="ORF">LTR82_000231</name>
</gene>
<dbReference type="Proteomes" id="UP001168146">
    <property type="component" value="Unassembled WGS sequence"/>
</dbReference>
<dbReference type="AlphaFoldDB" id="A0AAN6G182"/>
<sequence>MSQKPYKKRAVARSPGEEMAAAFCEENDKVNPLTKSSGILALPAEIRIQIYEHVFSAEDVTGQVTMPGTSIFPPLMRTCRLLRNEAVELYQNHLEAVVIALQWQQEVLERQFVDDALNSYMFVSLDQYGNVRTQEEWRVERASKRVWERRVSEVFHRIYSEGLQSSS</sequence>
<comment type="caution">
    <text evidence="1">The sequence shown here is derived from an EMBL/GenBank/DDBJ whole genome shotgun (WGS) entry which is preliminary data.</text>
</comment>